<feature type="region of interest" description="Disordered" evidence="1">
    <location>
        <begin position="342"/>
        <end position="361"/>
    </location>
</feature>
<dbReference type="RefSeq" id="WP_369047177.1">
    <property type="nucleotide sequence ID" value="NZ_CP163302.1"/>
</dbReference>
<dbReference type="InterPro" id="IPR027417">
    <property type="entry name" value="P-loop_NTPase"/>
</dbReference>
<gene>
    <name evidence="3" type="ORF">AB5L97_08475</name>
</gene>
<evidence type="ECO:0000313" key="3">
    <source>
        <dbReference type="EMBL" id="XDP47005.1"/>
    </source>
</evidence>
<reference evidence="3" key="1">
    <citation type="submission" date="2024-07" db="EMBL/GenBank/DDBJ databases">
        <authorList>
            <person name="fu j."/>
        </authorList>
    </citation>
    <scope>NUCLEOTIDE SEQUENCE</scope>
    <source>
        <strain evidence="3">P10A9</strain>
    </source>
</reference>
<protein>
    <submittedName>
        <fullName evidence="3">AAA family ATPase</fullName>
    </submittedName>
</protein>
<dbReference type="InterPro" id="IPR003593">
    <property type="entry name" value="AAA+_ATPase"/>
</dbReference>
<accession>A0AB39L9K1</accession>
<dbReference type="AlphaFoldDB" id="A0AB39L9K1"/>
<name>A0AB39L9K1_9MICC</name>
<proteinExistence type="predicted"/>
<dbReference type="KEGG" id="spue:AB5L97_08475"/>
<evidence type="ECO:0000259" key="2">
    <source>
        <dbReference type="SMART" id="SM00382"/>
    </source>
</evidence>
<dbReference type="Pfam" id="PF13481">
    <property type="entry name" value="AAA_25"/>
    <property type="match status" value="1"/>
</dbReference>
<organism evidence="3">
    <name type="scientific">Sinomonas puerhi</name>
    <dbReference type="NCBI Taxonomy" id="3238584"/>
    <lineage>
        <taxon>Bacteria</taxon>
        <taxon>Bacillati</taxon>
        <taxon>Actinomycetota</taxon>
        <taxon>Actinomycetes</taxon>
        <taxon>Micrococcales</taxon>
        <taxon>Micrococcaceae</taxon>
        <taxon>Sinomonas</taxon>
    </lineage>
</organism>
<dbReference type="EMBL" id="CP163302">
    <property type="protein sequence ID" value="XDP47005.1"/>
    <property type="molecule type" value="Genomic_DNA"/>
</dbReference>
<dbReference type="SUPFAM" id="SSF52540">
    <property type="entry name" value="P-loop containing nucleoside triphosphate hydrolases"/>
    <property type="match status" value="1"/>
</dbReference>
<evidence type="ECO:0000256" key="1">
    <source>
        <dbReference type="SAM" id="MobiDB-lite"/>
    </source>
</evidence>
<dbReference type="Gene3D" id="3.40.50.300">
    <property type="entry name" value="P-loop containing nucleotide triphosphate hydrolases"/>
    <property type="match status" value="1"/>
</dbReference>
<dbReference type="SMART" id="SM00382">
    <property type="entry name" value="AAA"/>
    <property type="match status" value="1"/>
</dbReference>
<sequence length="361" mass="38358">MSASTETRADILDGAKTAAALMGETFAPLRYVVEGLIPEGLTVIAGPPKAGKSYLVLGIAGAASTGGRALGHIPTGPARPVLYLALEDGWRRLKTRLSDTGTGQSHRLALMTKLTGGILDTVRTFMERHDGEDPVVIVDTLAKVMFMFPAANGETSYERDYRVMSTLKEIADAHPGSGIIVVHHTRKMDATDYVERIIGTQGIAGAADNLLVLQRRRGEADATLCVTSREAPEGEYAAQFGDRGVWTLAGPTLAAAAQAASTRRAVEGVGDRMADVIASVNRHPDGIGPKTVALDVGIDETTTRVYLGRAVEQGRIRRTGRGKYAPLPPVTSVASVAFDLPHEHPESNKQHSQHPSEGDTP</sequence>
<feature type="domain" description="AAA+ ATPase" evidence="2">
    <location>
        <begin position="38"/>
        <end position="204"/>
    </location>
</feature>